<dbReference type="AlphaFoldDB" id="A0A1H9JZ85"/>
<evidence type="ECO:0000313" key="2">
    <source>
        <dbReference type="EMBL" id="SEQ92088.1"/>
    </source>
</evidence>
<dbReference type="RefSeq" id="WP_093288162.1">
    <property type="nucleotide sequence ID" value="NZ_FOFS01000012.1"/>
</dbReference>
<dbReference type="OrthoDB" id="4750212at2"/>
<evidence type="ECO:0000313" key="3">
    <source>
        <dbReference type="Proteomes" id="UP000199233"/>
    </source>
</evidence>
<organism evidence="2 3">
    <name type="scientific">Solimonas aquatica</name>
    <dbReference type="NCBI Taxonomy" id="489703"/>
    <lineage>
        <taxon>Bacteria</taxon>
        <taxon>Pseudomonadati</taxon>
        <taxon>Pseudomonadota</taxon>
        <taxon>Gammaproteobacteria</taxon>
        <taxon>Nevskiales</taxon>
        <taxon>Nevskiaceae</taxon>
        <taxon>Solimonas</taxon>
    </lineage>
</organism>
<dbReference type="Proteomes" id="UP000199233">
    <property type="component" value="Unassembled WGS sequence"/>
</dbReference>
<gene>
    <name evidence="2" type="ORF">SAMN04488038_112143</name>
</gene>
<feature type="chain" id="PRO_5011715181" evidence="1">
    <location>
        <begin position="19"/>
        <end position="138"/>
    </location>
</feature>
<sequence>MRPAAMLLFAALPVTALAQDWPSCRAIAEDSARLACYDQLAGTAPVADQSLGAEQLPGHSQSEMQEQPLHSRIPGELQGWDAKTRFTLENGQVWQNAGDRPAYFRVRDAAVTIEKSALGGYWLKIDALNLQTRVRRIR</sequence>
<keyword evidence="1" id="KW-0732">Signal</keyword>
<name>A0A1H9JZ85_9GAMM</name>
<keyword evidence="3" id="KW-1185">Reference proteome</keyword>
<dbReference type="STRING" id="489703.SAMN04488038_112143"/>
<reference evidence="2 3" key="1">
    <citation type="submission" date="2016-10" db="EMBL/GenBank/DDBJ databases">
        <authorList>
            <person name="de Groot N.N."/>
        </authorList>
    </citation>
    <scope>NUCLEOTIDE SEQUENCE [LARGE SCALE GENOMIC DNA]</scope>
    <source>
        <strain evidence="2 3">DSM 25927</strain>
    </source>
</reference>
<protein>
    <submittedName>
        <fullName evidence="2">Uncharacterized protein</fullName>
    </submittedName>
</protein>
<dbReference type="EMBL" id="FOFS01000012">
    <property type="protein sequence ID" value="SEQ92088.1"/>
    <property type="molecule type" value="Genomic_DNA"/>
</dbReference>
<proteinExistence type="predicted"/>
<accession>A0A1H9JZ85</accession>
<feature type="signal peptide" evidence="1">
    <location>
        <begin position="1"/>
        <end position="18"/>
    </location>
</feature>
<evidence type="ECO:0000256" key="1">
    <source>
        <dbReference type="SAM" id="SignalP"/>
    </source>
</evidence>